<sequence>MRCNDVAIKVVFCGVCHSDLHPVNQWASEYPLVPGHEIVGEVVELGADVAGFTLGQHVMIGTIVDSCRQCPPCPAPAPAALPTPRRCWRSANNTPSSPPAS</sequence>
<accession>A0A2S7EM73</accession>
<keyword evidence="3" id="KW-0560">Oxidoreductase</keyword>
<feature type="compositionally biased region" description="Low complexity" evidence="4">
    <location>
        <begin position="82"/>
        <end position="95"/>
    </location>
</feature>
<evidence type="ECO:0000313" key="7">
    <source>
        <dbReference type="Proteomes" id="UP000239939"/>
    </source>
</evidence>
<dbReference type="GO" id="GO:0008270">
    <property type="term" value="F:zinc ion binding"/>
    <property type="evidence" value="ECO:0007669"/>
    <property type="project" value="InterPro"/>
</dbReference>
<reference evidence="7" key="1">
    <citation type="submission" date="2016-08" db="EMBL/GenBank/DDBJ databases">
        <authorList>
            <person name="Merda D."/>
            <person name="Briand M."/>
            <person name="Taghouti G."/>
            <person name="Carrere S."/>
            <person name="Gouzy J."/>
            <person name="Portier P."/>
            <person name="Jacques M.-A."/>
            <person name="Fischer-Le Saux M."/>
        </authorList>
    </citation>
    <scope>NUCLEOTIDE SEQUENCE [LARGE SCALE GENOMIC DNA]</scope>
    <source>
        <strain evidence="7">CFBP1817</strain>
    </source>
</reference>
<evidence type="ECO:0000259" key="5">
    <source>
        <dbReference type="Pfam" id="PF08240"/>
    </source>
</evidence>
<feature type="domain" description="Alcohol dehydrogenase-like N-terminal" evidence="5">
    <location>
        <begin position="4"/>
        <end position="74"/>
    </location>
</feature>
<dbReference type="InterPro" id="IPR002328">
    <property type="entry name" value="ADH_Zn_CS"/>
</dbReference>
<evidence type="ECO:0000313" key="6">
    <source>
        <dbReference type="EMBL" id="PPU91447.1"/>
    </source>
</evidence>
<evidence type="ECO:0000256" key="2">
    <source>
        <dbReference type="ARBA" id="ARBA00022833"/>
    </source>
</evidence>
<keyword evidence="2" id="KW-0862">Zinc</keyword>
<dbReference type="Pfam" id="PF08240">
    <property type="entry name" value="ADH_N"/>
    <property type="match status" value="1"/>
</dbReference>
<gene>
    <name evidence="6" type="ORF">XpopCFBP1817_13835</name>
</gene>
<keyword evidence="7" id="KW-1185">Reference proteome</keyword>
<protein>
    <recommendedName>
        <fullName evidence="5">Alcohol dehydrogenase-like N-terminal domain-containing protein</fullName>
    </recommendedName>
</protein>
<proteinExistence type="predicted"/>
<keyword evidence="1" id="KW-0479">Metal-binding</keyword>
<name>A0A2S7EM73_9XANT</name>
<dbReference type="PROSITE" id="PS00059">
    <property type="entry name" value="ADH_ZINC"/>
    <property type="match status" value="1"/>
</dbReference>
<comment type="caution">
    <text evidence="6">The sequence shown here is derived from an EMBL/GenBank/DDBJ whole genome shotgun (WGS) entry which is preliminary data.</text>
</comment>
<dbReference type="PANTHER" id="PTHR42683">
    <property type="entry name" value="ALDEHYDE REDUCTASE"/>
    <property type="match status" value="1"/>
</dbReference>
<dbReference type="SUPFAM" id="SSF50129">
    <property type="entry name" value="GroES-like"/>
    <property type="match status" value="1"/>
</dbReference>
<dbReference type="InterPro" id="IPR013154">
    <property type="entry name" value="ADH-like_N"/>
</dbReference>
<evidence type="ECO:0000256" key="3">
    <source>
        <dbReference type="ARBA" id="ARBA00023002"/>
    </source>
</evidence>
<dbReference type="Gene3D" id="3.90.180.10">
    <property type="entry name" value="Medium-chain alcohol dehydrogenases, catalytic domain"/>
    <property type="match status" value="1"/>
</dbReference>
<evidence type="ECO:0000256" key="4">
    <source>
        <dbReference type="SAM" id="MobiDB-lite"/>
    </source>
</evidence>
<dbReference type="GO" id="GO:0016616">
    <property type="term" value="F:oxidoreductase activity, acting on the CH-OH group of donors, NAD or NADP as acceptor"/>
    <property type="evidence" value="ECO:0007669"/>
    <property type="project" value="InterPro"/>
</dbReference>
<dbReference type="EMBL" id="MDEJ01000088">
    <property type="protein sequence ID" value="PPU91447.1"/>
    <property type="molecule type" value="Genomic_DNA"/>
</dbReference>
<dbReference type="InterPro" id="IPR011032">
    <property type="entry name" value="GroES-like_sf"/>
</dbReference>
<dbReference type="Proteomes" id="UP000239939">
    <property type="component" value="Unassembled WGS sequence"/>
</dbReference>
<dbReference type="AlphaFoldDB" id="A0A2S7EM73"/>
<evidence type="ECO:0000256" key="1">
    <source>
        <dbReference type="ARBA" id="ARBA00022723"/>
    </source>
</evidence>
<feature type="region of interest" description="Disordered" evidence="4">
    <location>
        <begin position="77"/>
        <end position="101"/>
    </location>
</feature>
<dbReference type="InterPro" id="IPR047109">
    <property type="entry name" value="CAD-like"/>
</dbReference>
<organism evidence="6 7">
    <name type="scientific">Xanthomonas populi</name>
    <dbReference type="NCBI Taxonomy" id="53414"/>
    <lineage>
        <taxon>Bacteria</taxon>
        <taxon>Pseudomonadati</taxon>
        <taxon>Pseudomonadota</taxon>
        <taxon>Gammaproteobacteria</taxon>
        <taxon>Lysobacterales</taxon>
        <taxon>Lysobacteraceae</taxon>
        <taxon>Xanthomonas</taxon>
    </lineage>
</organism>
<dbReference type="OrthoDB" id="9771084at2"/>